<dbReference type="InterPro" id="IPR035959">
    <property type="entry name" value="RutC-like_sf"/>
</dbReference>
<sequence>LKGRADWSPGGAVPCLHDLSVIPEVELIFGAVALAPGEYRVVKGERMEFGVTYSDWGKAGPLFFFAGTGALDPEKKRSILSFADISDKGRWLAHGRIDDNQIATAKAWFTYQRSIFARMPFKPSQVVHQTVHLRNPSDWPAVERVAQIVFEGRIPATTVVPVDSMGFYFRDTPTPELLEPLRMEIQLEGIVE</sequence>
<gene>
    <name evidence="1" type="ORF">S01H1_25590</name>
</gene>
<dbReference type="AlphaFoldDB" id="X0TUC8"/>
<comment type="caution">
    <text evidence="1">The sequence shown here is derived from an EMBL/GenBank/DDBJ whole genome shotgun (WGS) entry which is preliminary data.</text>
</comment>
<protein>
    <submittedName>
        <fullName evidence="1">Uncharacterized protein</fullName>
    </submittedName>
</protein>
<reference evidence="1" key="1">
    <citation type="journal article" date="2014" name="Front. Microbiol.">
        <title>High frequency of phylogenetically diverse reductive dehalogenase-homologous genes in deep subseafloor sedimentary metagenomes.</title>
        <authorList>
            <person name="Kawai M."/>
            <person name="Futagami T."/>
            <person name="Toyoda A."/>
            <person name="Takaki Y."/>
            <person name="Nishi S."/>
            <person name="Hori S."/>
            <person name="Arai W."/>
            <person name="Tsubouchi T."/>
            <person name="Morono Y."/>
            <person name="Uchiyama I."/>
            <person name="Ito T."/>
            <person name="Fujiyama A."/>
            <person name="Inagaki F."/>
            <person name="Takami H."/>
        </authorList>
    </citation>
    <scope>NUCLEOTIDE SEQUENCE</scope>
    <source>
        <strain evidence="1">Expedition CK06-06</strain>
    </source>
</reference>
<proteinExistence type="predicted"/>
<dbReference type="EMBL" id="BARS01015468">
    <property type="protein sequence ID" value="GAF90801.1"/>
    <property type="molecule type" value="Genomic_DNA"/>
</dbReference>
<organism evidence="1">
    <name type="scientific">marine sediment metagenome</name>
    <dbReference type="NCBI Taxonomy" id="412755"/>
    <lineage>
        <taxon>unclassified sequences</taxon>
        <taxon>metagenomes</taxon>
        <taxon>ecological metagenomes</taxon>
    </lineage>
</organism>
<evidence type="ECO:0000313" key="1">
    <source>
        <dbReference type="EMBL" id="GAF90801.1"/>
    </source>
</evidence>
<accession>X0TUC8</accession>
<dbReference type="SUPFAM" id="SSF55298">
    <property type="entry name" value="YjgF-like"/>
    <property type="match status" value="1"/>
</dbReference>
<feature type="non-terminal residue" evidence="1">
    <location>
        <position position="1"/>
    </location>
</feature>
<dbReference type="Gene3D" id="3.30.1330.40">
    <property type="entry name" value="RutC-like"/>
    <property type="match status" value="1"/>
</dbReference>
<name>X0TUC8_9ZZZZ</name>